<dbReference type="PANTHER" id="PTHR31885">
    <property type="entry name" value="GH04784P"/>
    <property type="match status" value="1"/>
</dbReference>
<keyword evidence="8" id="KW-1185">Reference proteome</keyword>
<feature type="transmembrane region" description="Helical" evidence="6">
    <location>
        <begin position="74"/>
        <end position="93"/>
    </location>
</feature>
<gene>
    <name evidence="7" type="ORF">HJG52_05385</name>
</gene>
<comment type="subcellular location">
    <subcellularLocation>
        <location evidence="1">Membrane</location>
        <topology evidence="1">Multi-pass membrane protein</topology>
    </subcellularLocation>
</comment>
<accession>A0A849HLD4</accession>
<dbReference type="Proteomes" id="UP000588586">
    <property type="component" value="Unassembled WGS sequence"/>
</dbReference>
<name>A0A849HLD4_9MICO</name>
<feature type="transmembrane region" description="Helical" evidence="6">
    <location>
        <begin position="99"/>
        <end position="118"/>
    </location>
</feature>
<evidence type="ECO:0000256" key="1">
    <source>
        <dbReference type="ARBA" id="ARBA00004141"/>
    </source>
</evidence>
<comment type="caution">
    <text evidence="7">The sequence shown here is derived from an EMBL/GenBank/DDBJ whole genome shotgun (WGS) entry which is preliminary data.</text>
</comment>
<sequence>MTTLAWLSVALAAPLDWWAAAVGAKRTETVLKPLVLAALLVAAWSMGGGWALLAALALSLVGDIALLSEAEPRFVVGLGAFLLAHLAYVVAFVGAGMPAGWLTLAGAALVAVAAATAGRRIVPAAAREGGPGLGGACAAYMAVIGVMVVAAWATGRPLVALGATVFMVSDTVLAWNRFVRPLRFGTLAVMVTYHVGQVLIVLGLLR</sequence>
<evidence type="ECO:0000313" key="8">
    <source>
        <dbReference type="Proteomes" id="UP000588586"/>
    </source>
</evidence>
<dbReference type="InterPro" id="IPR012506">
    <property type="entry name" value="TMEM86B-like"/>
</dbReference>
<organism evidence="7 8">
    <name type="scientific">Knoellia koreensis</name>
    <dbReference type="NCBI Taxonomy" id="2730921"/>
    <lineage>
        <taxon>Bacteria</taxon>
        <taxon>Bacillati</taxon>
        <taxon>Actinomycetota</taxon>
        <taxon>Actinomycetes</taxon>
        <taxon>Micrococcales</taxon>
        <taxon>Intrasporangiaceae</taxon>
        <taxon>Knoellia</taxon>
    </lineage>
</organism>
<dbReference type="RefSeq" id="WP_171242457.1">
    <property type="nucleotide sequence ID" value="NZ_JABEPQ010000001.1"/>
</dbReference>
<dbReference type="GO" id="GO:0016020">
    <property type="term" value="C:membrane"/>
    <property type="evidence" value="ECO:0007669"/>
    <property type="project" value="UniProtKB-SubCell"/>
</dbReference>
<feature type="transmembrane region" description="Helical" evidence="6">
    <location>
        <begin position="130"/>
        <end position="152"/>
    </location>
</feature>
<evidence type="ECO:0000313" key="7">
    <source>
        <dbReference type="EMBL" id="NNM45437.1"/>
    </source>
</evidence>
<keyword evidence="4 6" id="KW-1133">Transmembrane helix</keyword>
<dbReference type="GO" id="GO:0016787">
    <property type="term" value="F:hydrolase activity"/>
    <property type="evidence" value="ECO:0007669"/>
    <property type="project" value="TreeGrafter"/>
</dbReference>
<dbReference type="PANTHER" id="PTHR31885:SF6">
    <property type="entry name" value="GH04784P"/>
    <property type="match status" value="1"/>
</dbReference>
<feature type="transmembrane region" description="Helical" evidence="6">
    <location>
        <begin position="34"/>
        <end position="62"/>
    </location>
</feature>
<dbReference type="EMBL" id="JABEPQ010000001">
    <property type="protein sequence ID" value="NNM45437.1"/>
    <property type="molecule type" value="Genomic_DNA"/>
</dbReference>
<comment type="similarity">
    <text evidence="2">Belongs to the TMEM86 family.</text>
</comment>
<evidence type="ECO:0000256" key="3">
    <source>
        <dbReference type="ARBA" id="ARBA00022692"/>
    </source>
</evidence>
<proteinExistence type="inferred from homology"/>
<protein>
    <submittedName>
        <fullName evidence="7">Lysoplasmalogenase</fullName>
    </submittedName>
</protein>
<evidence type="ECO:0000256" key="6">
    <source>
        <dbReference type="SAM" id="Phobius"/>
    </source>
</evidence>
<keyword evidence="5 6" id="KW-0472">Membrane</keyword>
<evidence type="ECO:0000256" key="2">
    <source>
        <dbReference type="ARBA" id="ARBA00007375"/>
    </source>
</evidence>
<reference evidence="7 8" key="1">
    <citation type="submission" date="2020-04" db="EMBL/GenBank/DDBJ databases">
        <title>Knoellia sp. isolate from air conditioner.</title>
        <authorList>
            <person name="Chea S."/>
            <person name="Kim D.-U."/>
        </authorList>
    </citation>
    <scope>NUCLEOTIDE SEQUENCE [LARGE SCALE GENOMIC DNA]</scope>
    <source>
        <strain evidence="7 8">DB2414S</strain>
    </source>
</reference>
<keyword evidence="3 6" id="KW-0812">Transmembrane</keyword>
<dbReference type="Pfam" id="PF07947">
    <property type="entry name" value="YhhN"/>
    <property type="match status" value="1"/>
</dbReference>
<evidence type="ECO:0000256" key="5">
    <source>
        <dbReference type="ARBA" id="ARBA00023136"/>
    </source>
</evidence>
<evidence type="ECO:0000256" key="4">
    <source>
        <dbReference type="ARBA" id="ARBA00022989"/>
    </source>
</evidence>
<feature type="transmembrane region" description="Helical" evidence="6">
    <location>
        <begin position="187"/>
        <end position="205"/>
    </location>
</feature>
<dbReference type="AlphaFoldDB" id="A0A849HLD4"/>